<dbReference type="EMBL" id="CM002801">
    <property type="protein sequence ID" value="KZN83606.1"/>
    <property type="molecule type" value="Genomic_DNA"/>
</dbReference>
<dbReference type="PANTHER" id="PTHR36576">
    <property type="entry name" value="UPF0654 PROTEIN C11D3.01C-RELATED"/>
    <property type="match status" value="1"/>
</dbReference>
<accession>A0A161Z2T2</accession>
<evidence type="ECO:0000256" key="1">
    <source>
        <dbReference type="SAM" id="MobiDB-lite"/>
    </source>
</evidence>
<reference evidence="2" key="1">
    <citation type="journal article" date="2014" name="Genome Announc.">
        <title>Complete sequencing and chromosome-scale genome assembly of the industrial progenitor strain P2niaD18 from the penicillin producer Penicillium chrysogenum.</title>
        <authorList>
            <person name="Specht T."/>
            <person name="Dahlmann T.A."/>
            <person name="Zadra I."/>
            <person name="Kurnsteiner H."/>
            <person name="Kuck U."/>
        </authorList>
    </citation>
    <scope>NUCLEOTIDE SEQUENCE [LARGE SCALE GENOMIC DNA]</scope>
    <source>
        <strain evidence="2">P2niaD18</strain>
    </source>
</reference>
<dbReference type="InterPro" id="IPR018824">
    <property type="entry name" value="Conidiation-specific_6"/>
</dbReference>
<dbReference type="AlphaFoldDB" id="A0A161Z2T2"/>
<proteinExistence type="predicted"/>
<protein>
    <submittedName>
        <fullName evidence="2">Conidiation-specific protein</fullName>
    </submittedName>
</protein>
<dbReference type="GO" id="GO:0005737">
    <property type="term" value="C:cytoplasm"/>
    <property type="evidence" value="ECO:0007669"/>
    <property type="project" value="TreeGrafter"/>
</dbReference>
<evidence type="ECO:0000313" key="2">
    <source>
        <dbReference type="EMBL" id="KZN83606.1"/>
    </source>
</evidence>
<feature type="region of interest" description="Disordered" evidence="1">
    <location>
        <begin position="60"/>
        <end position="85"/>
    </location>
</feature>
<name>A0A161Z2T2_PENCH</name>
<dbReference type="InterPro" id="IPR052670">
    <property type="entry name" value="UPF0654_domain"/>
</dbReference>
<dbReference type="Proteomes" id="UP000076449">
    <property type="component" value="Chromosome IV"/>
</dbReference>
<gene>
    <name evidence="2" type="ORF">EN45_107100</name>
</gene>
<dbReference type="PANTHER" id="PTHR36576:SF2">
    <property type="entry name" value="PROTEIN CON-6, PUTATIVE (AFU_ORTHOLOGUE AFUA_4G03615)-RELATED"/>
    <property type="match status" value="1"/>
</dbReference>
<organism evidence="2">
    <name type="scientific">Penicillium chrysogenum</name>
    <name type="common">Penicillium notatum</name>
    <dbReference type="NCBI Taxonomy" id="5076"/>
    <lineage>
        <taxon>Eukaryota</taxon>
        <taxon>Fungi</taxon>
        <taxon>Dikarya</taxon>
        <taxon>Ascomycota</taxon>
        <taxon>Pezizomycotina</taxon>
        <taxon>Eurotiomycetes</taxon>
        <taxon>Eurotiomycetidae</taxon>
        <taxon>Eurotiales</taxon>
        <taxon>Aspergillaceae</taxon>
        <taxon>Penicillium</taxon>
        <taxon>Penicillium chrysogenum species complex</taxon>
    </lineage>
</organism>
<feature type="compositionally biased region" description="Basic and acidic residues" evidence="1">
    <location>
        <begin position="118"/>
        <end position="131"/>
    </location>
</feature>
<dbReference type="Pfam" id="PF10346">
    <property type="entry name" value="Con-6"/>
    <property type="match status" value="2"/>
</dbReference>
<sequence length="131" mass="14577">MWRFADDCNAISRKNYPSMADLIQSNFSLLTRYNRPISPDNMSTEDRLNQMRGYKATLSNPNVSEEAKQNAQAMLNELGGDQPREELYQARGDQNKDPMRVSAGLKAAQHNPGVTEGGKQEAAEKMEGPGD</sequence>
<feature type="region of interest" description="Disordered" evidence="1">
    <location>
        <begin position="106"/>
        <end position="131"/>
    </location>
</feature>
<feature type="compositionally biased region" description="Polar residues" evidence="1">
    <location>
        <begin position="60"/>
        <end position="73"/>
    </location>
</feature>